<gene>
    <name evidence="8" type="ORF">E2C06_01420</name>
</gene>
<evidence type="ECO:0000256" key="1">
    <source>
        <dbReference type="ARBA" id="ARBA00000085"/>
    </source>
</evidence>
<dbReference type="Gene3D" id="1.10.287.130">
    <property type="match status" value="1"/>
</dbReference>
<evidence type="ECO:0000256" key="4">
    <source>
        <dbReference type="PROSITE-ProRule" id="PRU00169"/>
    </source>
</evidence>
<name>A0A4R5QQ44_9PROT</name>
<evidence type="ECO:0000259" key="7">
    <source>
        <dbReference type="PROSITE" id="PS50110"/>
    </source>
</evidence>
<dbReference type="Gene3D" id="3.30.565.10">
    <property type="entry name" value="Histidine kinase-like ATPase, C-terminal domain"/>
    <property type="match status" value="1"/>
</dbReference>
<evidence type="ECO:0000256" key="2">
    <source>
        <dbReference type="ARBA" id="ARBA00012438"/>
    </source>
</evidence>
<dbReference type="SMART" id="SM00448">
    <property type="entry name" value="REC"/>
    <property type="match status" value="1"/>
</dbReference>
<keyword evidence="3 4" id="KW-0597">Phosphoprotein</keyword>
<dbReference type="InterPro" id="IPR011006">
    <property type="entry name" value="CheY-like_superfamily"/>
</dbReference>
<comment type="catalytic activity">
    <reaction evidence="1">
        <text>ATP + protein L-histidine = ADP + protein N-phospho-L-histidine.</text>
        <dbReference type="EC" id="2.7.13.3"/>
    </reaction>
</comment>
<dbReference type="InterPro" id="IPR036890">
    <property type="entry name" value="HATPase_C_sf"/>
</dbReference>
<feature type="domain" description="Histidine kinase" evidence="6">
    <location>
        <begin position="214"/>
        <end position="435"/>
    </location>
</feature>
<dbReference type="PROSITE" id="PS50109">
    <property type="entry name" value="HIS_KIN"/>
    <property type="match status" value="1"/>
</dbReference>
<reference evidence="8 9" key="1">
    <citation type="journal article" date="2016" name="J. Microbiol.">
        <title>Dankookia rubra gen. nov., sp. nov., an alphaproteobacterium isolated from sediment of a shallow stream.</title>
        <authorList>
            <person name="Kim W.H."/>
            <person name="Kim D.H."/>
            <person name="Kang K."/>
            <person name="Ahn T.Y."/>
        </authorList>
    </citation>
    <scope>NUCLEOTIDE SEQUENCE [LARGE SCALE GENOMIC DNA]</scope>
    <source>
        <strain evidence="8 9">JCM30602</strain>
    </source>
</reference>
<dbReference type="SMART" id="SM00388">
    <property type="entry name" value="HisKA"/>
    <property type="match status" value="1"/>
</dbReference>
<dbReference type="InterPro" id="IPR003594">
    <property type="entry name" value="HATPase_dom"/>
</dbReference>
<dbReference type="SUPFAM" id="SSF52172">
    <property type="entry name" value="CheY-like"/>
    <property type="match status" value="2"/>
</dbReference>
<feature type="modified residue" description="4-aspartylphosphate" evidence="4">
    <location>
        <position position="510"/>
    </location>
</feature>
<dbReference type="Pfam" id="PF02518">
    <property type="entry name" value="HATPase_c"/>
    <property type="match status" value="1"/>
</dbReference>
<evidence type="ECO:0000259" key="6">
    <source>
        <dbReference type="PROSITE" id="PS50109"/>
    </source>
</evidence>
<sequence length="596" mass="62067">MPPANGAAPADAQAERALVLAPRGRDAPLAAALLQEAGIAAEPVGGVSALLAAMQGGAGLAVVAEEAFRDVDLAPLAALLAEQPPWSDFPFVLLTGRGGGPERNPAAVRLWGVLGNVSFLERPFHPTTLVSVVRAALRGRHRQYEARARLEEVRRGEEALQRANAMLEERVAERTRALSEAYDLLTVQMAERERVEAQLRQSQKVEAIGQLTGGVAHDFNNLLMAVLGNLSLLRKRLPPDDARSHRLIEGAVQGAQRGAALTQRLLAFARRQDLRPEPVDLAALVEGMGDLLRRSLGPRVELAVEAAAGLPKAMADPNQLELALLNLAVNARDAMPEGGRLTIRLDAVAPDAVPSLAGTAACYLRLRVADTGTGMDAATLARAVEPFFSTKPVGQGTGLGLSMAHGVARQLGGDLRLSSTPGEGTTAELLLPAAVAGPGAEAAAEAAAVPGPATAAPPSRVLLVDDDPLIIRSTADMLEDLGHTVLEAESGAKALALLADGATVDLLVTDYAMPGMTGLEVALAAQRLRPGLQVVLASGFVDLANGSAPADLPRLTKPYRQEELARVIDQVLTPGPRRPGCGGTHPGLADAGLARH</sequence>
<dbReference type="EMBL" id="SMSJ01000001">
    <property type="protein sequence ID" value="TDH64697.1"/>
    <property type="molecule type" value="Genomic_DNA"/>
</dbReference>
<proteinExistence type="predicted"/>
<dbReference type="InterPro" id="IPR036097">
    <property type="entry name" value="HisK_dim/P_sf"/>
</dbReference>
<dbReference type="AlphaFoldDB" id="A0A4R5QQ44"/>
<dbReference type="InterPro" id="IPR004358">
    <property type="entry name" value="Sig_transdc_His_kin-like_C"/>
</dbReference>
<dbReference type="InterPro" id="IPR005467">
    <property type="entry name" value="His_kinase_dom"/>
</dbReference>
<dbReference type="InterPro" id="IPR003661">
    <property type="entry name" value="HisK_dim/P_dom"/>
</dbReference>
<evidence type="ECO:0000256" key="5">
    <source>
        <dbReference type="SAM" id="MobiDB-lite"/>
    </source>
</evidence>
<keyword evidence="9" id="KW-1185">Reference proteome</keyword>
<dbReference type="SUPFAM" id="SSF55874">
    <property type="entry name" value="ATPase domain of HSP90 chaperone/DNA topoisomerase II/histidine kinase"/>
    <property type="match status" value="1"/>
</dbReference>
<dbReference type="PANTHER" id="PTHR43065">
    <property type="entry name" value="SENSOR HISTIDINE KINASE"/>
    <property type="match status" value="1"/>
</dbReference>
<accession>A0A4R5QQ44</accession>
<dbReference type="SMART" id="SM00387">
    <property type="entry name" value="HATPase_c"/>
    <property type="match status" value="1"/>
</dbReference>
<dbReference type="OrthoDB" id="9796100at2"/>
<evidence type="ECO:0000313" key="9">
    <source>
        <dbReference type="Proteomes" id="UP000295096"/>
    </source>
</evidence>
<dbReference type="PROSITE" id="PS50110">
    <property type="entry name" value="RESPONSE_REGULATORY"/>
    <property type="match status" value="1"/>
</dbReference>
<dbReference type="InterPro" id="IPR001789">
    <property type="entry name" value="Sig_transdc_resp-reg_receiver"/>
</dbReference>
<dbReference type="EC" id="2.7.13.3" evidence="2"/>
<dbReference type="Pfam" id="PF00072">
    <property type="entry name" value="Response_reg"/>
    <property type="match status" value="1"/>
</dbReference>
<feature type="domain" description="Response regulatory" evidence="7">
    <location>
        <begin position="460"/>
        <end position="572"/>
    </location>
</feature>
<dbReference type="GO" id="GO:0000155">
    <property type="term" value="F:phosphorelay sensor kinase activity"/>
    <property type="evidence" value="ECO:0007669"/>
    <property type="project" value="InterPro"/>
</dbReference>
<dbReference type="Pfam" id="PF00512">
    <property type="entry name" value="HisKA"/>
    <property type="match status" value="1"/>
</dbReference>
<feature type="region of interest" description="Disordered" evidence="5">
    <location>
        <begin position="573"/>
        <end position="596"/>
    </location>
</feature>
<comment type="caution">
    <text evidence="8">The sequence shown here is derived from an EMBL/GenBank/DDBJ whole genome shotgun (WGS) entry which is preliminary data.</text>
</comment>
<dbReference type="Proteomes" id="UP000295096">
    <property type="component" value="Unassembled WGS sequence"/>
</dbReference>
<protein>
    <recommendedName>
        <fullName evidence="2">histidine kinase</fullName>
        <ecNumber evidence="2">2.7.13.3</ecNumber>
    </recommendedName>
</protein>
<evidence type="ECO:0000256" key="3">
    <source>
        <dbReference type="ARBA" id="ARBA00022553"/>
    </source>
</evidence>
<dbReference type="PANTHER" id="PTHR43065:SF42">
    <property type="entry name" value="TWO-COMPONENT SENSOR PPRA"/>
    <property type="match status" value="1"/>
</dbReference>
<dbReference type="PRINTS" id="PR00344">
    <property type="entry name" value="BCTRLSENSOR"/>
</dbReference>
<evidence type="ECO:0000313" key="8">
    <source>
        <dbReference type="EMBL" id="TDH64697.1"/>
    </source>
</evidence>
<dbReference type="Gene3D" id="3.40.50.2300">
    <property type="match status" value="1"/>
</dbReference>
<organism evidence="8 9">
    <name type="scientific">Dankookia rubra</name>
    <dbReference type="NCBI Taxonomy" id="1442381"/>
    <lineage>
        <taxon>Bacteria</taxon>
        <taxon>Pseudomonadati</taxon>
        <taxon>Pseudomonadota</taxon>
        <taxon>Alphaproteobacteria</taxon>
        <taxon>Acetobacterales</taxon>
        <taxon>Roseomonadaceae</taxon>
        <taxon>Dankookia</taxon>
    </lineage>
</organism>
<dbReference type="SUPFAM" id="SSF47384">
    <property type="entry name" value="Homodimeric domain of signal transducing histidine kinase"/>
    <property type="match status" value="1"/>
</dbReference>